<dbReference type="AlphaFoldDB" id="A0A139SLS6"/>
<comment type="caution">
    <text evidence="2">The sequence shown here is derived from an EMBL/GenBank/DDBJ whole genome shotgun (WGS) entry which is preliminary data.</text>
</comment>
<protein>
    <submittedName>
        <fullName evidence="2">Uncharacterized protein</fullName>
    </submittedName>
</protein>
<sequence length="91" mass="9537">MQAPAEAHAATHCLLTIKAVPNAPRSEVVGWLGDALKVRLKSPPVDGKANAELCRYLAEVLALPKSAVALATGGASREKRLRIDGLSLAQL</sequence>
<dbReference type="InterPro" id="IPR036591">
    <property type="entry name" value="YggU-like_sf"/>
</dbReference>
<dbReference type="Proteomes" id="UP000070058">
    <property type="component" value="Unassembled WGS sequence"/>
</dbReference>
<evidence type="ECO:0000256" key="1">
    <source>
        <dbReference type="ARBA" id="ARBA00010364"/>
    </source>
</evidence>
<keyword evidence="3" id="KW-1185">Reference proteome</keyword>
<dbReference type="SUPFAM" id="SSF69786">
    <property type="entry name" value="YggU-like"/>
    <property type="match status" value="1"/>
</dbReference>
<evidence type="ECO:0000313" key="2">
    <source>
        <dbReference type="EMBL" id="KXU35450.1"/>
    </source>
</evidence>
<dbReference type="EMBL" id="LSZQ01000049">
    <property type="protein sequence ID" value="KXU35450.1"/>
    <property type="molecule type" value="Genomic_DNA"/>
</dbReference>
<proteinExistence type="inferred from homology"/>
<dbReference type="PANTHER" id="PTHR13420">
    <property type="entry name" value="UPF0235 PROTEIN C15ORF40"/>
    <property type="match status" value="1"/>
</dbReference>
<dbReference type="NCBIfam" id="TIGR00251">
    <property type="entry name" value="DUF167 family protein"/>
    <property type="match status" value="1"/>
</dbReference>
<reference evidence="3" key="1">
    <citation type="submission" date="2016-02" db="EMBL/GenBank/DDBJ databases">
        <authorList>
            <person name="Sanders J.G."/>
            <person name="Lin J.Y."/>
            <person name="Wertz J.T."/>
            <person name="Russell J.A."/>
            <person name="Moreau C.S."/>
            <person name="Powell S."/>
        </authorList>
    </citation>
    <scope>NUCLEOTIDE SEQUENCE [LARGE SCALE GENOMIC DNA]</scope>
    <source>
        <strain evidence="3">CAG34</strain>
    </source>
</reference>
<feature type="non-terminal residue" evidence="2">
    <location>
        <position position="91"/>
    </location>
</feature>
<accession>A0A139SLS6</accession>
<dbReference type="Gene3D" id="3.30.1200.10">
    <property type="entry name" value="YggU-like"/>
    <property type="match status" value="1"/>
</dbReference>
<organism evidence="2 3">
    <name type="scientific">Cephaloticoccus primus</name>
    <dbReference type="NCBI Taxonomy" id="1548207"/>
    <lineage>
        <taxon>Bacteria</taxon>
        <taxon>Pseudomonadati</taxon>
        <taxon>Verrucomicrobiota</taxon>
        <taxon>Opitutia</taxon>
        <taxon>Opitutales</taxon>
        <taxon>Opitutaceae</taxon>
        <taxon>Cephaloticoccus</taxon>
    </lineage>
</organism>
<gene>
    <name evidence="2" type="ORF">AXK11_06615</name>
</gene>
<dbReference type="GO" id="GO:0005737">
    <property type="term" value="C:cytoplasm"/>
    <property type="evidence" value="ECO:0007669"/>
    <property type="project" value="TreeGrafter"/>
</dbReference>
<dbReference type="HAMAP" id="MF_00634">
    <property type="entry name" value="UPF0235"/>
    <property type="match status" value="1"/>
</dbReference>
<dbReference type="PANTHER" id="PTHR13420:SF7">
    <property type="entry name" value="UPF0235 PROTEIN C15ORF40"/>
    <property type="match status" value="1"/>
</dbReference>
<dbReference type="SMART" id="SM01152">
    <property type="entry name" value="DUF167"/>
    <property type="match status" value="1"/>
</dbReference>
<dbReference type="InterPro" id="IPR003746">
    <property type="entry name" value="DUF167"/>
</dbReference>
<name>A0A139SLS6_9BACT</name>
<comment type="similarity">
    <text evidence="1">Belongs to the UPF0235 family.</text>
</comment>
<evidence type="ECO:0000313" key="3">
    <source>
        <dbReference type="Proteomes" id="UP000070058"/>
    </source>
</evidence>
<dbReference type="Pfam" id="PF02594">
    <property type="entry name" value="DUF167"/>
    <property type="match status" value="1"/>
</dbReference>